<organism evidence="3 4">
    <name type="scientific">Bosea lupini</name>
    <dbReference type="NCBI Taxonomy" id="1036779"/>
    <lineage>
        <taxon>Bacteria</taxon>
        <taxon>Pseudomonadati</taxon>
        <taxon>Pseudomonadota</taxon>
        <taxon>Alphaproteobacteria</taxon>
        <taxon>Hyphomicrobiales</taxon>
        <taxon>Boseaceae</taxon>
        <taxon>Bosea</taxon>
    </lineage>
</organism>
<sequence length="130" mass="14456">MKPLKTGLVAGALALSSVAAMAQGVDLRPENSVPKYERGPTSYDNAPHRGGTYKPDDYRQGYDRGSYGSARYEMISQREAIRIARRNGVSEIDQARWSGNVWVIDGSDRRGEELRVEINARGEIVDVDRN</sequence>
<evidence type="ECO:0000313" key="3">
    <source>
        <dbReference type="EMBL" id="SEK79390.1"/>
    </source>
</evidence>
<dbReference type="OrthoDB" id="8160865at2"/>
<evidence type="ECO:0000313" key="4">
    <source>
        <dbReference type="Proteomes" id="UP000199664"/>
    </source>
</evidence>
<proteinExistence type="predicted"/>
<evidence type="ECO:0000256" key="1">
    <source>
        <dbReference type="SAM" id="MobiDB-lite"/>
    </source>
</evidence>
<keyword evidence="2" id="KW-0732">Signal</keyword>
<accession>A0A1H7JZ21</accession>
<protein>
    <recommendedName>
        <fullName evidence="5">Peptidase propeptide and YPEB domain-containing protein</fullName>
    </recommendedName>
</protein>
<feature type="region of interest" description="Disordered" evidence="1">
    <location>
        <begin position="30"/>
        <end position="62"/>
    </location>
</feature>
<dbReference type="AlphaFoldDB" id="A0A1H7JZ21"/>
<reference evidence="4" key="1">
    <citation type="submission" date="2016-10" db="EMBL/GenBank/DDBJ databases">
        <authorList>
            <person name="Varghese N."/>
            <person name="Submissions S."/>
        </authorList>
    </citation>
    <scope>NUCLEOTIDE SEQUENCE [LARGE SCALE GENOMIC DNA]</scope>
    <source>
        <strain evidence="4">LMG 26383,CCUG 61248,R- 45681</strain>
    </source>
</reference>
<keyword evidence="4" id="KW-1185">Reference proteome</keyword>
<name>A0A1H7JZ21_9HYPH</name>
<feature type="chain" id="PRO_5011610954" description="Peptidase propeptide and YPEB domain-containing protein" evidence="2">
    <location>
        <begin position="23"/>
        <end position="130"/>
    </location>
</feature>
<gene>
    <name evidence="3" type="ORF">SAMN04515666_10216</name>
</gene>
<evidence type="ECO:0008006" key="5">
    <source>
        <dbReference type="Google" id="ProtNLM"/>
    </source>
</evidence>
<feature type="signal peptide" evidence="2">
    <location>
        <begin position="1"/>
        <end position="22"/>
    </location>
</feature>
<evidence type="ECO:0000256" key="2">
    <source>
        <dbReference type="SAM" id="SignalP"/>
    </source>
</evidence>
<dbReference type="EMBL" id="FOAN01000002">
    <property type="protein sequence ID" value="SEK79390.1"/>
    <property type="molecule type" value="Genomic_DNA"/>
</dbReference>
<dbReference type="Proteomes" id="UP000199664">
    <property type="component" value="Unassembled WGS sequence"/>
</dbReference>